<dbReference type="AlphaFoldDB" id="A0A2Z4LRT0"/>
<proteinExistence type="predicted"/>
<feature type="transmembrane region" description="Helical" evidence="1">
    <location>
        <begin position="45"/>
        <end position="63"/>
    </location>
</feature>
<dbReference type="KEGG" id="spon:HME9304_01536"/>
<evidence type="ECO:0000256" key="1">
    <source>
        <dbReference type="SAM" id="Phobius"/>
    </source>
</evidence>
<keyword evidence="3" id="KW-1185">Reference proteome</keyword>
<feature type="transmembrane region" description="Helical" evidence="1">
    <location>
        <begin position="297"/>
        <end position="320"/>
    </location>
</feature>
<keyword evidence="1" id="KW-1133">Transmembrane helix</keyword>
<accession>A0A2Z4LRT0</accession>
<keyword evidence="1" id="KW-0472">Membrane</keyword>
<name>A0A2Z4LRT0_9FLAO</name>
<dbReference type="Proteomes" id="UP000248536">
    <property type="component" value="Chromosome"/>
</dbReference>
<sequence>MADRPAQNNNSSDEIDLGQLFQMIGKGFHKIWIAFLRLFLFLKKYALILVGLIILGLAAGYGLNQIIDKKLKIEVIVKPNLESKNYLYNVVDEIENNLRSGDTVFFKTIGADVSNLTEFKISIEPLDDQKKVETDFEYLELLEKFQSNEEFSEVIKSEFLNKSTLSHKITFLFKDSSKGKVFAEKIMDYINSNDYFNELTIISNQNAFERIKKNEIFIEQIDGLISAYSKNMIDKAEQKTDGQIVMNSEERMDVTGLFALKNRLIQDIEEKRLELKEQKEPVNVVNFGKPQQVKKAFFGKSIVVIPLILTILFFGILMLIEINKRAISLKQ</sequence>
<gene>
    <name evidence="2" type="ORF">HME9304_01536</name>
</gene>
<evidence type="ECO:0000313" key="3">
    <source>
        <dbReference type="Proteomes" id="UP000248536"/>
    </source>
</evidence>
<protein>
    <submittedName>
        <fullName evidence="2">Uncharacterized protein</fullName>
    </submittedName>
</protein>
<dbReference type="RefSeq" id="WP_112378000.1">
    <property type="nucleotide sequence ID" value="NZ_CP030104.1"/>
</dbReference>
<organism evidence="2 3">
    <name type="scientific">Flagellimonas maritima</name>
    <dbReference type="NCBI Taxonomy" id="1383885"/>
    <lineage>
        <taxon>Bacteria</taxon>
        <taxon>Pseudomonadati</taxon>
        <taxon>Bacteroidota</taxon>
        <taxon>Flavobacteriia</taxon>
        <taxon>Flavobacteriales</taxon>
        <taxon>Flavobacteriaceae</taxon>
        <taxon>Flagellimonas</taxon>
    </lineage>
</organism>
<reference evidence="2 3" key="1">
    <citation type="submission" date="2018-06" db="EMBL/GenBank/DDBJ databases">
        <title>Spongiibacterium sp. HME9304 Genome sequencing and assembly.</title>
        <authorList>
            <person name="Kang H."/>
            <person name="Kim H."/>
            <person name="Joh K."/>
        </authorList>
    </citation>
    <scope>NUCLEOTIDE SEQUENCE [LARGE SCALE GENOMIC DNA]</scope>
    <source>
        <strain evidence="2 3">HME9304</strain>
    </source>
</reference>
<dbReference type="EMBL" id="CP030104">
    <property type="protein sequence ID" value="AWX44533.1"/>
    <property type="molecule type" value="Genomic_DNA"/>
</dbReference>
<dbReference type="OrthoDB" id="1452530at2"/>
<evidence type="ECO:0000313" key="2">
    <source>
        <dbReference type="EMBL" id="AWX44533.1"/>
    </source>
</evidence>
<keyword evidence="1" id="KW-0812">Transmembrane</keyword>